<dbReference type="EMBL" id="AXCM01001822">
    <property type="status" value="NOT_ANNOTATED_CDS"/>
    <property type="molecule type" value="Genomic_DNA"/>
</dbReference>
<accession>A0A182MDX5</accession>
<keyword evidence="1" id="KW-0812">Transmembrane</keyword>
<dbReference type="GO" id="GO:0005249">
    <property type="term" value="F:voltage-gated potassium channel activity"/>
    <property type="evidence" value="ECO:0007669"/>
    <property type="project" value="TreeGrafter"/>
</dbReference>
<keyword evidence="1" id="KW-0472">Membrane</keyword>
<dbReference type="PROSITE" id="PS50042">
    <property type="entry name" value="CNMP_BINDING_3"/>
    <property type="match status" value="1"/>
</dbReference>
<name>A0A182MDX5_9DIPT</name>
<organism evidence="3 4">
    <name type="scientific">Anopheles culicifacies</name>
    <dbReference type="NCBI Taxonomy" id="139723"/>
    <lineage>
        <taxon>Eukaryota</taxon>
        <taxon>Metazoa</taxon>
        <taxon>Ecdysozoa</taxon>
        <taxon>Arthropoda</taxon>
        <taxon>Hexapoda</taxon>
        <taxon>Insecta</taxon>
        <taxon>Pterygota</taxon>
        <taxon>Neoptera</taxon>
        <taxon>Endopterygota</taxon>
        <taxon>Diptera</taxon>
        <taxon>Nematocera</taxon>
        <taxon>Culicoidea</taxon>
        <taxon>Culicidae</taxon>
        <taxon>Anophelinae</taxon>
        <taxon>Anopheles</taxon>
        <taxon>culicifacies species complex</taxon>
    </lineage>
</organism>
<dbReference type="Gene3D" id="1.10.287.630">
    <property type="entry name" value="Helix hairpin bin"/>
    <property type="match status" value="1"/>
</dbReference>
<dbReference type="CDD" id="cd00038">
    <property type="entry name" value="CAP_ED"/>
    <property type="match status" value="1"/>
</dbReference>
<feature type="domain" description="Cyclic nucleotide-binding" evidence="2">
    <location>
        <begin position="483"/>
        <end position="565"/>
    </location>
</feature>
<dbReference type="Gene3D" id="1.10.287.70">
    <property type="match status" value="1"/>
</dbReference>
<dbReference type="PANTHER" id="PTHR45689">
    <property type="entry name" value="I[[H]] CHANNEL, ISOFORM E"/>
    <property type="match status" value="1"/>
</dbReference>
<dbReference type="SUPFAM" id="SSF81324">
    <property type="entry name" value="Voltage-gated potassium channels"/>
    <property type="match status" value="1"/>
</dbReference>
<dbReference type="InterPro" id="IPR018490">
    <property type="entry name" value="cNMP-bd_dom_sf"/>
</dbReference>
<keyword evidence="4" id="KW-1185">Reference proteome</keyword>
<reference evidence="3" key="2">
    <citation type="submission" date="2020-05" db="UniProtKB">
        <authorList>
            <consortium name="EnsemblMetazoa"/>
        </authorList>
    </citation>
    <scope>IDENTIFICATION</scope>
    <source>
        <strain evidence="3">A-37</strain>
    </source>
</reference>
<dbReference type="PANTHER" id="PTHR45689:SF14">
    <property type="entry name" value="CYCLIC NUCLEOTIDE-GATED CATION CHANNEL SUBUNIT A-LIKE PROTEIN"/>
    <property type="match status" value="1"/>
</dbReference>
<sequence length="598" mass="70575">MMTGGRETGNRNFPSHHCTVRHDVDLVKLLLPANSIPRRIARWWRRMCLIDHHSPVTRLVFRSDTAIKREMSRQLTYYPGTIHPLSYFRFIWECLMIVTFATAFHMIPYDVTFLYRIGDYYPFTAFHMVLLGIDCICLADVVISLYTGTYRRRNQQVDLNLKRVRKQYLRMWFWIDIISSAPDPLLTKLIPPSTLDHSLVYCLHRLDYHPGCLWDLWSLLSVMKIFRFRTFLRYTRRFCQRFGLRRNVIKFIAMLATVLTVFHWGTCLLFMVLRLAQGTDPALIDQRSWSQKILFWNQTSFVRYLECSYRTLYTVTHITHDFNESMTYDDMVMSLIYTISGYILKIYLLAELLIFIRILFSSTSKYHEYRYELSNYMRHEQLPAALQKQVLSFYDFRHPKIYSRWTLIRSVLGEQFYGEIRMEVLGPLLRACPLLRATFSDQQLTALGLGMSFQLFMKNDIIARWEGGGDAAGAGTSDVRNWNMVFIVNGTVAIYTSGWKQVLHLENGEHFGEFQLLFDADKVKFPNLVAVENTELYTLSRDWLERFLQPYPTVRQNLIDLATEHLRRMEQMQRGTVLDTLANVETVRMQRSRSPGTE</sequence>
<evidence type="ECO:0000256" key="1">
    <source>
        <dbReference type="SAM" id="Phobius"/>
    </source>
</evidence>
<dbReference type="STRING" id="139723.A0A182MDX5"/>
<evidence type="ECO:0000313" key="3">
    <source>
        <dbReference type="EnsemblMetazoa" id="ACUA015892-PA"/>
    </source>
</evidence>
<feature type="transmembrane region" description="Helical" evidence="1">
    <location>
        <begin position="335"/>
        <end position="360"/>
    </location>
</feature>
<dbReference type="VEuPathDB" id="VectorBase:ACUA015892"/>
<dbReference type="InterPro" id="IPR051413">
    <property type="entry name" value="K/Na_HCN_channel"/>
</dbReference>
<protein>
    <recommendedName>
        <fullName evidence="2">Cyclic nucleotide-binding domain-containing protein</fullName>
    </recommendedName>
</protein>
<dbReference type="Proteomes" id="UP000075883">
    <property type="component" value="Unassembled WGS sequence"/>
</dbReference>
<proteinExistence type="predicted"/>
<dbReference type="InterPro" id="IPR014710">
    <property type="entry name" value="RmlC-like_jellyroll"/>
</dbReference>
<feature type="transmembrane region" description="Helical" evidence="1">
    <location>
        <begin position="90"/>
        <end position="108"/>
    </location>
</feature>
<dbReference type="Gene3D" id="2.60.120.10">
    <property type="entry name" value="Jelly Rolls"/>
    <property type="match status" value="1"/>
</dbReference>
<dbReference type="AlphaFoldDB" id="A0A182MDX5"/>
<dbReference type="GO" id="GO:0003254">
    <property type="term" value="P:regulation of membrane depolarization"/>
    <property type="evidence" value="ECO:0007669"/>
    <property type="project" value="TreeGrafter"/>
</dbReference>
<keyword evidence="1" id="KW-1133">Transmembrane helix</keyword>
<feature type="transmembrane region" description="Helical" evidence="1">
    <location>
        <begin position="120"/>
        <end position="147"/>
    </location>
</feature>
<evidence type="ECO:0000259" key="2">
    <source>
        <dbReference type="PROSITE" id="PS50042"/>
    </source>
</evidence>
<dbReference type="SUPFAM" id="SSF51206">
    <property type="entry name" value="cAMP-binding domain-like"/>
    <property type="match status" value="1"/>
</dbReference>
<dbReference type="GO" id="GO:0035725">
    <property type="term" value="P:sodium ion transmembrane transport"/>
    <property type="evidence" value="ECO:0007669"/>
    <property type="project" value="TreeGrafter"/>
</dbReference>
<dbReference type="EnsemblMetazoa" id="ACUA015892-RA">
    <property type="protein sequence ID" value="ACUA015892-PA"/>
    <property type="gene ID" value="ACUA015892"/>
</dbReference>
<evidence type="ECO:0000313" key="4">
    <source>
        <dbReference type="Proteomes" id="UP000075883"/>
    </source>
</evidence>
<feature type="transmembrane region" description="Helical" evidence="1">
    <location>
        <begin position="247"/>
        <end position="273"/>
    </location>
</feature>
<reference evidence="4" key="1">
    <citation type="submission" date="2013-09" db="EMBL/GenBank/DDBJ databases">
        <title>The Genome Sequence of Anopheles culicifacies species A.</title>
        <authorList>
            <consortium name="The Broad Institute Genomics Platform"/>
            <person name="Neafsey D.E."/>
            <person name="Besansky N."/>
            <person name="Howell P."/>
            <person name="Walton C."/>
            <person name="Young S.K."/>
            <person name="Zeng Q."/>
            <person name="Gargeya S."/>
            <person name="Fitzgerald M."/>
            <person name="Haas B."/>
            <person name="Abouelleil A."/>
            <person name="Allen A.W."/>
            <person name="Alvarado L."/>
            <person name="Arachchi H.M."/>
            <person name="Berlin A.M."/>
            <person name="Chapman S.B."/>
            <person name="Gainer-Dewar J."/>
            <person name="Goldberg J."/>
            <person name="Griggs A."/>
            <person name="Gujja S."/>
            <person name="Hansen M."/>
            <person name="Howarth C."/>
            <person name="Imamovic A."/>
            <person name="Ireland A."/>
            <person name="Larimer J."/>
            <person name="McCowan C."/>
            <person name="Murphy C."/>
            <person name="Pearson M."/>
            <person name="Poon T.W."/>
            <person name="Priest M."/>
            <person name="Roberts A."/>
            <person name="Saif S."/>
            <person name="Shea T."/>
            <person name="Sisk P."/>
            <person name="Sykes S."/>
            <person name="Wortman J."/>
            <person name="Nusbaum C."/>
            <person name="Birren B."/>
        </authorList>
    </citation>
    <scope>NUCLEOTIDE SEQUENCE [LARGE SCALE GENOMIC DNA]</scope>
    <source>
        <strain evidence="4">A-37</strain>
    </source>
</reference>
<dbReference type="InterPro" id="IPR000595">
    <property type="entry name" value="cNMP-bd_dom"/>
</dbReference>
<dbReference type="GO" id="GO:0098855">
    <property type="term" value="C:HCN channel complex"/>
    <property type="evidence" value="ECO:0007669"/>
    <property type="project" value="TreeGrafter"/>
</dbReference>